<organism evidence="1 2">
    <name type="scientific">Streptomyces sanyensis</name>
    <dbReference type="NCBI Taxonomy" id="568869"/>
    <lineage>
        <taxon>Bacteria</taxon>
        <taxon>Bacillati</taxon>
        <taxon>Actinomycetota</taxon>
        <taxon>Actinomycetes</taxon>
        <taxon>Kitasatosporales</taxon>
        <taxon>Streptomycetaceae</taxon>
        <taxon>Streptomyces</taxon>
    </lineage>
</organism>
<comment type="caution">
    <text evidence="1">The sequence shown here is derived from an EMBL/GenBank/DDBJ whole genome shotgun (WGS) entry which is preliminary data.</text>
</comment>
<protein>
    <submittedName>
        <fullName evidence="1">Uncharacterized protein</fullName>
    </submittedName>
</protein>
<name>A0ABP8ZM91_9ACTN</name>
<reference evidence="2" key="1">
    <citation type="journal article" date="2019" name="Int. J. Syst. Evol. Microbiol.">
        <title>The Global Catalogue of Microorganisms (GCM) 10K type strain sequencing project: providing services to taxonomists for standard genome sequencing and annotation.</title>
        <authorList>
            <consortium name="The Broad Institute Genomics Platform"/>
            <consortium name="The Broad Institute Genome Sequencing Center for Infectious Disease"/>
            <person name="Wu L."/>
            <person name="Ma J."/>
        </authorList>
    </citation>
    <scope>NUCLEOTIDE SEQUENCE [LARGE SCALE GENOMIC DNA]</scope>
    <source>
        <strain evidence="2">JCM 18324</strain>
    </source>
</reference>
<evidence type="ECO:0000313" key="1">
    <source>
        <dbReference type="EMBL" id="GAA4760421.1"/>
    </source>
</evidence>
<sequence length="61" mass="6447">MDLLGGAGEVERLGDGREVAELLELHPPSLGPCIGRSYAVQPDHVLDLLQGAPLASGAWLW</sequence>
<accession>A0ABP8ZM91</accession>
<proteinExistence type="predicted"/>
<gene>
    <name evidence="1" type="ORF">GCM10023329_01930</name>
</gene>
<evidence type="ECO:0000313" key="2">
    <source>
        <dbReference type="Proteomes" id="UP001501147"/>
    </source>
</evidence>
<keyword evidence="2" id="KW-1185">Reference proteome</keyword>
<dbReference type="Proteomes" id="UP001501147">
    <property type="component" value="Unassembled WGS sequence"/>
</dbReference>
<dbReference type="EMBL" id="BAABJV010000001">
    <property type="protein sequence ID" value="GAA4760421.1"/>
    <property type="molecule type" value="Genomic_DNA"/>
</dbReference>